<dbReference type="Pfam" id="PF13307">
    <property type="entry name" value="Helicase_C_2"/>
    <property type="match status" value="1"/>
</dbReference>
<evidence type="ECO:0000256" key="1">
    <source>
        <dbReference type="ARBA" id="ARBA00022723"/>
    </source>
</evidence>
<accession>A0ABP1Q0E6</accession>
<evidence type="ECO:0000256" key="6">
    <source>
        <dbReference type="ARBA" id="ARBA00023004"/>
    </source>
</evidence>
<evidence type="ECO:0000256" key="9">
    <source>
        <dbReference type="ARBA" id="ARBA00023235"/>
    </source>
</evidence>
<proteinExistence type="predicted"/>
<evidence type="ECO:0000256" key="5">
    <source>
        <dbReference type="ARBA" id="ARBA00022840"/>
    </source>
</evidence>
<keyword evidence="6" id="KW-0408">Iron</keyword>
<evidence type="ECO:0000256" key="3">
    <source>
        <dbReference type="ARBA" id="ARBA00022801"/>
    </source>
</evidence>
<keyword evidence="9" id="KW-0413">Isomerase</keyword>
<sequence length="716" mass="81277">MADDNGVGQGLGGDYENIVFLDGLHPEDDVQLLGEEDENIAPPNDEAQQQDVNESDTDADEQKTRAESCIYNVLKTGRNLLLEHPVKTNRRLDNLSGAISYWDSAKCLEMEQPTKIYYATKRIDELDQVIALLNEMNLANNLLGGPLKVAVLKESNMHINEGETSRLHFRRDELPPRFPFGFQDVLLELAAANDVNTFLDTRRMYENAELIICPQQFIISPTLRQDYGIDLENAVLIFDEGYDMEKLCCSEASISLPTQELDQLVQKLVGLENSLSLPLPRQQEVQQIVQQLESSLTSLSTWIKGRAKLPPTKEDILEALQTPGLKWEQDEYDDLDEKLETLLTSCPNPDNEALYKIRKFLSILKTINVDNQRNLQYYHLKVAKCEAMNPNNNQDTDLALVMTCINPGIIFQAASAHTQTVIIAANCLAPISIFKKDLGVNFEEVLEIKSHEASKDRYLLSYCAVGPNPQQVRLNLDYVSRSDPNVQDAVGKSLLEICEVIPNGVIAVFHTEHLLYPLRERWRKKPNHLTTSIMERLSVAKHEVLCEMDVGDEQSAMAMFEKYRDSSKNKKGALLLAVARGKLWERIKTLKGEEVRAIIHVSVPYAAWDVEDLVVAKRRIICDSNGPEARHRNLEWYNTEAYRIMNQSFSLCVQDRDDWGAVIVLDSRIIGKKNQFDELLPGWVRKEFKQLNFPEMIRGLERLVSSCRETDADDSG</sequence>
<dbReference type="Pfam" id="PF06733">
    <property type="entry name" value="DEAD_2"/>
    <property type="match status" value="1"/>
</dbReference>
<evidence type="ECO:0000313" key="12">
    <source>
        <dbReference type="EMBL" id="CAL8080068.1"/>
    </source>
</evidence>
<organism evidence="12 13">
    <name type="scientific">Orchesella dallaii</name>
    <dbReference type="NCBI Taxonomy" id="48710"/>
    <lineage>
        <taxon>Eukaryota</taxon>
        <taxon>Metazoa</taxon>
        <taxon>Ecdysozoa</taxon>
        <taxon>Arthropoda</taxon>
        <taxon>Hexapoda</taxon>
        <taxon>Collembola</taxon>
        <taxon>Entomobryomorpha</taxon>
        <taxon>Entomobryoidea</taxon>
        <taxon>Orchesellidae</taxon>
        <taxon>Orchesellinae</taxon>
        <taxon>Orchesella</taxon>
    </lineage>
</organism>
<dbReference type="EMBL" id="CAXLJM020000014">
    <property type="protein sequence ID" value="CAL8080068.1"/>
    <property type="molecule type" value="Genomic_DNA"/>
</dbReference>
<dbReference type="SMART" id="SM00491">
    <property type="entry name" value="HELICc2"/>
    <property type="match status" value="1"/>
</dbReference>
<evidence type="ECO:0000256" key="2">
    <source>
        <dbReference type="ARBA" id="ARBA00022741"/>
    </source>
</evidence>
<comment type="caution">
    <text evidence="12">The sequence shown here is derived from an EMBL/GenBank/DDBJ whole genome shotgun (WGS) entry which is preliminary data.</text>
</comment>
<keyword evidence="3" id="KW-0378">Hydrolase</keyword>
<dbReference type="InterPro" id="IPR045028">
    <property type="entry name" value="DinG/Rad3-like"/>
</dbReference>
<name>A0ABP1Q0E6_9HEXA</name>
<keyword evidence="8" id="KW-0238">DNA-binding</keyword>
<keyword evidence="4" id="KW-0347">Helicase</keyword>
<evidence type="ECO:0000313" key="13">
    <source>
        <dbReference type="Proteomes" id="UP001642540"/>
    </source>
</evidence>
<keyword evidence="1" id="KW-0479">Metal-binding</keyword>
<dbReference type="InterPro" id="IPR027417">
    <property type="entry name" value="P-loop_NTPase"/>
</dbReference>
<dbReference type="InterPro" id="IPR014013">
    <property type="entry name" value="Helic_SF1/SF2_ATP-bd_DinG/Rad3"/>
</dbReference>
<dbReference type="InterPro" id="IPR006555">
    <property type="entry name" value="ATP-dep_Helicase_C"/>
</dbReference>
<evidence type="ECO:0000256" key="7">
    <source>
        <dbReference type="ARBA" id="ARBA00023014"/>
    </source>
</evidence>
<gene>
    <name evidence="12" type="ORF">ODALV1_LOCUS4539</name>
</gene>
<dbReference type="Proteomes" id="UP001642540">
    <property type="component" value="Unassembled WGS sequence"/>
</dbReference>
<dbReference type="PANTHER" id="PTHR11472:SF34">
    <property type="entry name" value="REGULATOR OF TELOMERE ELONGATION HELICASE 1"/>
    <property type="match status" value="1"/>
</dbReference>
<dbReference type="PROSITE" id="PS51193">
    <property type="entry name" value="HELICASE_ATP_BIND_2"/>
    <property type="match status" value="1"/>
</dbReference>
<keyword evidence="7" id="KW-0411">Iron-sulfur</keyword>
<evidence type="ECO:0000256" key="4">
    <source>
        <dbReference type="ARBA" id="ARBA00022806"/>
    </source>
</evidence>
<feature type="region of interest" description="Disordered" evidence="10">
    <location>
        <begin position="26"/>
        <end position="64"/>
    </location>
</feature>
<evidence type="ECO:0000259" key="11">
    <source>
        <dbReference type="PROSITE" id="PS51193"/>
    </source>
</evidence>
<keyword evidence="5" id="KW-0067">ATP-binding</keyword>
<evidence type="ECO:0000256" key="10">
    <source>
        <dbReference type="SAM" id="MobiDB-lite"/>
    </source>
</evidence>
<dbReference type="Gene3D" id="3.40.50.300">
    <property type="entry name" value="P-loop containing nucleotide triphosphate hydrolases"/>
    <property type="match status" value="2"/>
</dbReference>
<dbReference type="PANTHER" id="PTHR11472">
    <property type="entry name" value="DNA REPAIR DEAD HELICASE RAD3/XP-D SUBFAMILY MEMBER"/>
    <property type="match status" value="1"/>
</dbReference>
<keyword evidence="13" id="KW-1185">Reference proteome</keyword>
<evidence type="ECO:0000256" key="8">
    <source>
        <dbReference type="ARBA" id="ARBA00023125"/>
    </source>
</evidence>
<protein>
    <recommendedName>
        <fullName evidence="11">Helicase ATP-binding domain-containing protein</fullName>
    </recommendedName>
</protein>
<dbReference type="InterPro" id="IPR010614">
    <property type="entry name" value="RAD3-like_helicase_DEAD"/>
</dbReference>
<reference evidence="12 13" key="1">
    <citation type="submission" date="2024-08" db="EMBL/GenBank/DDBJ databases">
        <authorList>
            <person name="Cucini C."/>
            <person name="Frati F."/>
        </authorList>
    </citation>
    <scope>NUCLEOTIDE SEQUENCE [LARGE SCALE GENOMIC DNA]</scope>
</reference>
<keyword evidence="2" id="KW-0547">Nucleotide-binding</keyword>
<feature type="domain" description="Helicase ATP-binding" evidence="11">
    <location>
        <begin position="35"/>
        <end position="296"/>
    </location>
</feature>